<protein>
    <submittedName>
        <fullName evidence="1">Uncharacterized protein</fullName>
    </submittedName>
</protein>
<dbReference type="EMBL" id="JACVVK020000004">
    <property type="protein sequence ID" value="KAK7507256.1"/>
    <property type="molecule type" value="Genomic_DNA"/>
</dbReference>
<gene>
    <name evidence="1" type="ORF">BaRGS_00001191</name>
</gene>
<name>A0ABD0M7E5_9CAEN</name>
<dbReference type="Proteomes" id="UP001519460">
    <property type="component" value="Unassembled WGS sequence"/>
</dbReference>
<evidence type="ECO:0000313" key="2">
    <source>
        <dbReference type="Proteomes" id="UP001519460"/>
    </source>
</evidence>
<reference evidence="1 2" key="1">
    <citation type="journal article" date="2023" name="Sci. Data">
        <title>Genome assembly of the Korean intertidal mud-creeper Batillaria attramentaria.</title>
        <authorList>
            <person name="Patra A.K."/>
            <person name="Ho P.T."/>
            <person name="Jun S."/>
            <person name="Lee S.J."/>
            <person name="Kim Y."/>
            <person name="Won Y.J."/>
        </authorList>
    </citation>
    <scope>NUCLEOTIDE SEQUENCE [LARGE SCALE GENOMIC DNA]</scope>
    <source>
        <strain evidence="1">Wonlab-2016</strain>
    </source>
</reference>
<keyword evidence="2" id="KW-1185">Reference proteome</keyword>
<comment type="caution">
    <text evidence="1">The sequence shown here is derived from an EMBL/GenBank/DDBJ whole genome shotgun (WGS) entry which is preliminary data.</text>
</comment>
<dbReference type="AlphaFoldDB" id="A0ABD0M7E5"/>
<sequence length="192" mass="21641">MAAASFYTLLVLANPARRYTGQHLVMMPKTSVVVRGFERRKQQSLNHEMVGRKEDSVNVYQKKPFNLKIAEMLPLSDSFIVHKKVDSLKNCDEFATPVYTVPFSQVVDSQKVITLPTSSRHQAHHSNFKDSRSSASFAANGVHSDFYLSNPHSISWTEATVLASVTTNRLPIFSRGNLRARKVDAVGYWIQI</sequence>
<accession>A0ABD0M7E5</accession>
<evidence type="ECO:0000313" key="1">
    <source>
        <dbReference type="EMBL" id="KAK7507256.1"/>
    </source>
</evidence>
<proteinExistence type="predicted"/>
<organism evidence="1 2">
    <name type="scientific">Batillaria attramentaria</name>
    <dbReference type="NCBI Taxonomy" id="370345"/>
    <lineage>
        <taxon>Eukaryota</taxon>
        <taxon>Metazoa</taxon>
        <taxon>Spiralia</taxon>
        <taxon>Lophotrochozoa</taxon>
        <taxon>Mollusca</taxon>
        <taxon>Gastropoda</taxon>
        <taxon>Caenogastropoda</taxon>
        <taxon>Sorbeoconcha</taxon>
        <taxon>Cerithioidea</taxon>
        <taxon>Batillariidae</taxon>
        <taxon>Batillaria</taxon>
    </lineage>
</organism>